<evidence type="ECO:0000313" key="3">
    <source>
        <dbReference type="Proteomes" id="UP000295719"/>
    </source>
</evidence>
<dbReference type="PANTHER" id="PTHR30336">
    <property type="entry name" value="INNER MEMBRANE PROTEIN, PROBABLE PERMEASE"/>
    <property type="match status" value="1"/>
</dbReference>
<dbReference type="InterPro" id="IPR003848">
    <property type="entry name" value="DUF218"/>
</dbReference>
<feature type="domain" description="DUF218" evidence="1">
    <location>
        <begin position="45"/>
        <end position="160"/>
    </location>
</feature>
<dbReference type="OrthoDB" id="2216870at2"/>
<dbReference type="GO" id="GO:0005886">
    <property type="term" value="C:plasma membrane"/>
    <property type="evidence" value="ECO:0007669"/>
    <property type="project" value="TreeGrafter"/>
</dbReference>
<evidence type="ECO:0000313" key="2">
    <source>
        <dbReference type="EMBL" id="TCV96802.1"/>
    </source>
</evidence>
<reference evidence="2 3" key="1">
    <citation type="submission" date="2019-03" db="EMBL/GenBank/DDBJ databases">
        <title>Genomic Encyclopedia of Type Strains, Phase IV (KMG-IV): sequencing the most valuable type-strain genomes for metagenomic binning, comparative biology and taxonomic classification.</title>
        <authorList>
            <person name="Goeker M."/>
        </authorList>
    </citation>
    <scope>NUCLEOTIDE SEQUENCE [LARGE SCALE GENOMIC DNA]</scope>
    <source>
        <strain evidence="2 3">DSM 19580</strain>
    </source>
</reference>
<comment type="caution">
    <text evidence="2">The sequence shown here is derived from an EMBL/GenBank/DDBJ whole genome shotgun (WGS) entry which is preliminary data.</text>
</comment>
<protein>
    <submittedName>
        <fullName evidence="2">DUF218 domain-containing protein</fullName>
    </submittedName>
</protein>
<dbReference type="InterPro" id="IPR051599">
    <property type="entry name" value="Cell_Envelope_Assoc"/>
</dbReference>
<dbReference type="PANTHER" id="PTHR30336:SF20">
    <property type="entry name" value="DUF218 DOMAIN-CONTAINING PROTEIN"/>
    <property type="match status" value="1"/>
</dbReference>
<organism evidence="2 3">
    <name type="scientific">Biostraticola tofi</name>
    <dbReference type="NCBI Taxonomy" id="466109"/>
    <lineage>
        <taxon>Bacteria</taxon>
        <taxon>Pseudomonadati</taxon>
        <taxon>Pseudomonadota</taxon>
        <taxon>Gammaproteobacteria</taxon>
        <taxon>Enterobacterales</taxon>
        <taxon>Bruguierivoracaceae</taxon>
        <taxon>Biostraticola</taxon>
    </lineage>
</organism>
<dbReference type="InterPro" id="IPR014729">
    <property type="entry name" value="Rossmann-like_a/b/a_fold"/>
</dbReference>
<proteinExistence type="predicted"/>
<dbReference type="Gene3D" id="1.10.3620.10">
    <property type="entry name" value="YdcF like domain"/>
    <property type="match status" value="1"/>
</dbReference>
<gene>
    <name evidence="2" type="ORF">EDC52_104242</name>
</gene>
<dbReference type="EMBL" id="SMCR01000004">
    <property type="protein sequence ID" value="TCV96802.1"/>
    <property type="molecule type" value="Genomic_DNA"/>
</dbReference>
<name>A0A4R3YWC0_9GAMM</name>
<keyword evidence="3" id="KW-1185">Reference proteome</keyword>
<evidence type="ECO:0000259" key="1">
    <source>
        <dbReference type="Pfam" id="PF02698"/>
    </source>
</evidence>
<dbReference type="Pfam" id="PF02698">
    <property type="entry name" value="DUF218"/>
    <property type="match status" value="1"/>
</dbReference>
<dbReference type="Proteomes" id="UP000295719">
    <property type="component" value="Unassembled WGS sequence"/>
</dbReference>
<accession>A0A4R3YWC0</accession>
<dbReference type="AlphaFoldDB" id="A0A4R3YWC0"/>
<dbReference type="RefSeq" id="WP_131865371.1">
    <property type="nucleotide sequence ID" value="NZ_SMCR01000004.1"/>
</dbReference>
<dbReference type="Gene3D" id="3.40.50.620">
    <property type="entry name" value="HUPs"/>
    <property type="match status" value="1"/>
</dbReference>
<sequence length="265" mass="29245">MVIEESIIRDINTIARWLAADELPGAGSVDPQLIILAGHAVVPGILGVMKLAAETDVPVLFTGGVGHSTHLLKQGLNENPLTRSRVFEQQSEADIFYSIATDIFAISPSRLYVEDRSTNSGQNADYSRELITRKGLNAERILLSQDPLMQRRTRETFELSWRTKALAARFINCPVLVPQLVMLAGKVMITGVQSAGHWTIERFIEMALGEMERLRDGPDGYGPLGKGFIGHVAIPAAVMSAWEHIESDNCYAALKRSQRTTPNRH</sequence>